<feature type="compositionally biased region" description="Basic and acidic residues" evidence="7">
    <location>
        <begin position="621"/>
        <end position="631"/>
    </location>
</feature>
<accession>A0AAV4D8H2</accession>
<keyword evidence="2" id="KW-0597">Phosphoprotein</keyword>
<evidence type="ECO:0000256" key="8">
    <source>
        <dbReference type="SAM" id="Phobius"/>
    </source>
</evidence>
<protein>
    <submittedName>
        <fullName evidence="10">Proline-rich transmembrane protein 4-like</fullName>
    </submittedName>
</protein>
<evidence type="ECO:0000259" key="9">
    <source>
        <dbReference type="Pfam" id="PF25987"/>
    </source>
</evidence>
<proteinExistence type="predicted"/>
<feature type="compositionally biased region" description="Polar residues" evidence="7">
    <location>
        <begin position="449"/>
        <end position="486"/>
    </location>
</feature>
<feature type="region of interest" description="Disordered" evidence="7">
    <location>
        <begin position="1015"/>
        <end position="1050"/>
    </location>
</feature>
<sequence>MTRQQGIVRLLACLTASGNLLWIILLTSIHWKWVLASVTELNTSTASNAKVSAITRFSNSMHSNHLQPYNLSVPPSSFYESHIPRALSSRHQIVARGISRDSKHELAEINSTSPFSRPLTYKREIISYSHTHVQQQQKKALISKSIDLLPVIPLDETDNNAKVEHVISAPGIIVRASLDNADYLHNPSALHSRGLSTKQADAKAESTYSSGEGGALAGSGGAAQASSRLTGMMRTQEMLPILRNDIRLAFENASKERKKIGKNASGMPMLKGLKPSKEKFRSFVDFLESISSENNELSRLGIYSSGFSPLKYRVKRESGRKNSTAGVISANETEVTMAQNSGEGNITYTDGELNSFEATNVNRSDALAEEKASEDAIASSVERSVKDGIVTMTPESVASIIINAARTEDLQSTASNTHQKGTASENSSISKQIFGKLNGNFSTDFTVFSSSEAPPTTIVNGKDTSTDSSSHNKGRTEPSTLAFTKPSSKKENSTADNNASLSDKHEVNMTPHNVWEVKSDSVRRPTSTNQMATHFSTSPGPGTDNRSDQINSSPIASTASAITDNSNTSAAPWPSSDIGASMEKSSSSVKNTDTYTSPEPDTEPESSPEPEITVETENQPDEDRSRGPKEEPEGETQVEPEGEPEGEPGVEPKDAQGNFRFPSPEPGPEWDEAKQKWGLGWEIHIFGLGGAFGAVGVYILLSLIRLWRIQRLLSRGYFLSLNLLMLGLCATRAFYLLYDSYNSEDTFPISVNYFLYSIAFPCLSAAFSVLLYALLKATNMQLVSPSVQRLPVLLFIIVIHFGLSLASDLLVGHFAGARILLFVCQIYYVMWGLFLFVGYAYIFRKLYAHAVKRQKNVIYSSTSTSLTFPSGSNGSLNFCKVRSRYTLSAAVKVTFFTALCGLVTIGLELYAIGGVYNTFTWKTPEPWPWFVYHTVLRVLELLMCLTMSYVASQPFRYRRPDRSCCTCGILCVPCSEILCCGSRITSSDPMKQHQHPNSAASCSWSDLDLAPTKLHSTRLRSPGDRNQLQGYSSPGSKNQRNISSPTPSPGSLLIVEDGYVRFQTDHDINRIVDAKSPASFGLRGEDVHSANTLPLRDGCLNSGYAKQGDESKFIEGVGDQLDSNLGFTWDDDKSRKSSLAGSGFFRINSSVSLADSIENELERAFVTFRMDGSNEVKTRPGEEEEVAETEEDNNFLDIAGVSELPNMKETDLISVDSLAGSDDAIQQDLDYRADRNDQQYCSSSLPRAKQPHNSAFAHSPRRSFTLLRRAKSSEINETKGIPSHAAWTQMLKRSFSDHTSRPLPSESSSVRYTHLLDMDSTDSKLSDHGIYSTDEVFLKQPSADNWNCSVTENSRKSLLQSSAINNDNIEV</sequence>
<feature type="transmembrane region" description="Helical" evidence="8">
    <location>
        <begin position="7"/>
        <end position="31"/>
    </location>
</feature>
<feature type="transmembrane region" description="Helical" evidence="8">
    <location>
        <begin position="930"/>
        <end position="952"/>
    </location>
</feature>
<dbReference type="EMBL" id="BLXT01007619">
    <property type="protein sequence ID" value="GFO40489.1"/>
    <property type="molecule type" value="Genomic_DNA"/>
</dbReference>
<feature type="transmembrane region" description="Helical" evidence="8">
    <location>
        <begin position="683"/>
        <end position="704"/>
    </location>
</feature>
<dbReference type="InterPro" id="IPR059081">
    <property type="entry name" value="PRRT3-4"/>
</dbReference>
<feature type="transmembrane region" description="Helical" evidence="8">
    <location>
        <begin position="819"/>
        <end position="843"/>
    </location>
</feature>
<organism evidence="10 11">
    <name type="scientific">Plakobranchus ocellatus</name>
    <dbReference type="NCBI Taxonomy" id="259542"/>
    <lineage>
        <taxon>Eukaryota</taxon>
        <taxon>Metazoa</taxon>
        <taxon>Spiralia</taxon>
        <taxon>Lophotrochozoa</taxon>
        <taxon>Mollusca</taxon>
        <taxon>Gastropoda</taxon>
        <taxon>Heterobranchia</taxon>
        <taxon>Euthyneura</taxon>
        <taxon>Panpulmonata</taxon>
        <taxon>Sacoglossa</taxon>
        <taxon>Placobranchoidea</taxon>
        <taxon>Plakobranchidae</taxon>
        <taxon>Plakobranchus</taxon>
    </lineage>
</organism>
<gene>
    <name evidence="10" type="ORF">PoB_006699400</name>
</gene>
<reference evidence="10 11" key="1">
    <citation type="journal article" date="2021" name="Elife">
        <title>Chloroplast acquisition without the gene transfer in kleptoplastic sea slugs, Plakobranchus ocellatus.</title>
        <authorList>
            <person name="Maeda T."/>
            <person name="Takahashi S."/>
            <person name="Yoshida T."/>
            <person name="Shimamura S."/>
            <person name="Takaki Y."/>
            <person name="Nagai Y."/>
            <person name="Toyoda A."/>
            <person name="Suzuki Y."/>
            <person name="Arimoto A."/>
            <person name="Ishii H."/>
            <person name="Satoh N."/>
            <person name="Nishiyama T."/>
            <person name="Hasebe M."/>
            <person name="Maruyama T."/>
            <person name="Minagawa J."/>
            <person name="Obokata J."/>
            <person name="Shigenobu S."/>
        </authorList>
    </citation>
    <scope>NUCLEOTIDE SEQUENCE [LARGE SCALE GENOMIC DNA]</scope>
</reference>
<evidence type="ECO:0000313" key="10">
    <source>
        <dbReference type="EMBL" id="GFO40489.1"/>
    </source>
</evidence>
<keyword evidence="11" id="KW-1185">Reference proteome</keyword>
<feature type="compositionally biased region" description="Low complexity" evidence="7">
    <location>
        <begin position="552"/>
        <end position="563"/>
    </location>
</feature>
<evidence type="ECO:0000256" key="7">
    <source>
        <dbReference type="SAM" id="MobiDB-lite"/>
    </source>
</evidence>
<feature type="transmembrane region" description="Helical" evidence="8">
    <location>
        <begin position="716"/>
        <end position="738"/>
    </location>
</feature>
<evidence type="ECO:0000256" key="2">
    <source>
        <dbReference type="ARBA" id="ARBA00022553"/>
    </source>
</evidence>
<evidence type="ECO:0000313" key="11">
    <source>
        <dbReference type="Proteomes" id="UP000735302"/>
    </source>
</evidence>
<feature type="transmembrane region" description="Helical" evidence="8">
    <location>
        <begin position="753"/>
        <end position="775"/>
    </location>
</feature>
<feature type="compositionally biased region" description="Polar residues" evidence="7">
    <location>
        <begin position="1024"/>
        <end position="1045"/>
    </location>
</feature>
<keyword evidence="3 8" id="KW-0812">Transmembrane</keyword>
<evidence type="ECO:0000256" key="5">
    <source>
        <dbReference type="ARBA" id="ARBA00022989"/>
    </source>
</evidence>
<feature type="region of interest" description="Disordered" evidence="7">
    <location>
        <begin position="449"/>
        <end position="672"/>
    </location>
</feature>
<dbReference type="Pfam" id="PF25987">
    <property type="entry name" value="PRRT3"/>
    <property type="match status" value="1"/>
</dbReference>
<evidence type="ECO:0000256" key="1">
    <source>
        <dbReference type="ARBA" id="ARBA00004141"/>
    </source>
</evidence>
<name>A0AAV4D8H2_9GAST</name>
<feature type="domain" description="Proline-rich transmembrane protein 3/4" evidence="9">
    <location>
        <begin position="661"/>
        <end position="971"/>
    </location>
</feature>
<dbReference type="Proteomes" id="UP000735302">
    <property type="component" value="Unassembled WGS sequence"/>
</dbReference>
<evidence type="ECO:0000256" key="3">
    <source>
        <dbReference type="ARBA" id="ARBA00022692"/>
    </source>
</evidence>
<dbReference type="InterPro" id="IPR052836">
    <property type="entry name" value="PRRT_domain-containing"/>
</dbReference>
<feature type="compositionally biased region" description="Polar residues" evidence="7">
    <location>
        <begin position="524"/>
        <end position="540"/>
    </location>
</feature>
<dbReference type="PANTHER" id="PTHR35578:SF6">
    <property type="entry name" value="PROLINE-RICH TRANSMEMBRANE PROTEIN 4"/>
    <property type="match status" value="1"/>
</dbReference>
<evidence type="ECO:0000256" key="6">
    <source>
        <dbReference type="ARBA" id="ARBA00023136"/>
    </source>
</evidence>
<keyword evidence="4" id="KW-0732">Signal</keyword>
<feature type="region of interest" description="Disordered" evidence="7">
    <location>
        <begin position="193"/>
        <end position="222"/>
    </location>
</feature>
<feature type="transmembrane region" description="Helical" evidence="8">
    <location>
        <begin position="889"/>
        <end position="910"/>
    </location>
</feature>
<feature type="compositionally biased region" description="Acidic residues" evidence="7">
    <location>
        <begin position="632"/>
        <end position="648"/>
    </location>
</feature>
<feature type="compositionally biased region" description="Polar residues" evidence="7">
    <location>
        <begin position="583"/>
        <end position="593"/>
    </location>
</feature>
<evidence type="ECO:0000256" key="4">
    <source>
        <dbReference type="ARBA" id="ARBA00022729"/>
    </source>
</evidence>
<keyword evidence="6 8" id="KW-0472">Membrane</keyword>
<feature type="transmembrane region" description="Helical" evidence="8">
    <location>
        <begin position="787"/>
        <end position="807"/>
    </location>
</feature>
<comment type="subcellular location">
    <subcellularLocation>
        <location evidence="1">Membrane</location>
        <topology evidence="1">Multi-pass membrane protein</topology>
    </subcellularLocation>
</comment>
<dbReference type="PANTHER" id="PTHR35578">
    <property type="entry name" value="PROLINE-RICH TRANSMEMBRANE PROTEIN 4-RELATED"/>
    <property type="match status" value="1"/>
</dbReference>
<feature type="compositionally biased region" description="Acidic residues" evidence="7">
    <location>
        <begin position="600"/>
        <end position="620"/>
    </location>
</feature>
<feature type="compositionally biased region" description="Gly residues" evidence="7">
    <location>
        <begin position="211"/>
        <end position="221"/>
    </location>
</feature>
<keyword evidence="5 8" id="KW-1133">Transmembrane helix</keyword>
<comment type="caution">
    <text evidence="10">The sequence shown here is derived from an EMBL/GenBank/DDBJ whole genome shotgun (WGS) entry which is preliminary data.</text>
</comment>